<evidence type="ECO:0000259" key="3">
    <source>
        <dbReference type="Pfam" id="PF24620"/>
    </source>
</evidence>
<proteinExistence type="predicted"/>
<organism evidence="4 5">
    <name type="scientific">Nepenthes gracilis</name>
    <name type="common">Slender pitcher plant</name>
    <dbReference type="NCBI Taxonomy" id="150966"/>
    <lineage>
        <taxon>Eukaryota</taxon>
        <taxon>Viridiplantae</taxon>
        <taxon>Streptophyta</taxon>
        <taxon>Embryophyta</taxon>
        <taxon>Tracheophyta</taxon>
        <taxon>Spermatophyta</taxon>
        <taxon>Magnoliopsida</taxon>
        <taxon>eudicotyledons</taxon>
        <taxon>Gunneridae</taxon>
        <taxon>Pentapetalae</taxon>
        <taxon>Caryophyllales</taxon>
        <taxon>Nepenthaceae</taxon>
        <taxon>Nepenthes</taxon>
    </lineage>
</organism>
<evidence type="ECO:0000259" key="1">
    <source>
        <dbReference type="Pfam" id="PF01936"/>
    </source>
</evidence>
<evidence type="ECO:0008006" key="6">
    <source>
        <dbReference type="Google" id="ProtNLM"/>
    </source>
</evidence>
<feature type="domain" description="OST-HTH associated" evidence="2">
    <location>
        <begin position="575"/>
        <end position="624"/>
    </location>
</feature>
<reference evidence="4" key="1">
    <citation type="submission" date="2023-05" db="EMBL/GenBank/DDBJ databases">
        <title>Nepenthes gracilis genome sequencing.</title>
        <authorList>
            <person name="Fukushima K."/>
        </authorList>
    </citation>
    <scope>NUCLEOTIDE SEQUENCE</scope>
    <source>
        <strain evidence="4">SING2019-196</strain>
    </source>
</reference>
<dbReference type="InterPro" id="IPR024768">
    <property type="entry name" value="Marf1"/>
</dbReference>
<evidence type="ECO:0000313" key="4">
    <source>
        <dbReference type="EMBL" id="GMH02244.1"/>
    </source>
</evidence>
<accession>A0AAD3S0U2</accession>
<dbReference type="PANTHER" id="PTHR14379">
    <property type="entry name" value="LIMKAIN B LKAP"/>
    <property type="match status" value="1"/>
</dbReference>
<evidence type="ECO:0000313" key="5">
    <source>
        <dbReference type="Proteomes" id="UP001279734"/>
    </source>
</evidence>
<dbReference type="InterPro" id="IPR056042">
    <property type="entry name" value="DUF7625"/>
</dbReference>
<dbReference type="GO" id="GO:0004540">
    <property type="term" value="F:RNA nuclease activity"/>
    <property type="evidence" value="ECO:0007669"/>
    <property type="project" value="InterPro"/>
</dbReference>
<dbReference type="InterPro" id="IPR021139">
    <property type="entry name" value="NYN"/>
</dbReference>
<dbReference type="PANTHER" id="PTHR14379:SF7">
    <property type="entry name" value="ENDONUCLEASE OR GLYCOSYL HYDROLASE-RELATED"/>
    <property type="match status" value="1"/>
</dbReference>
<evidence type="ECO:0000259" key="2">
    <source>
        <dbReference type="Pfam" id="PF14418"/>
    </source>
</evidence>
<dbReference type="Pfam" id="PF24620">
    <property type="entry name" value="DUF7625"/>
    <property type="match status" value="1"/>
</dbReference>
<protein>
    <recommendedName>
        <fullName evidence="6">NYN domain-containing protein</fullName>
    </recommendedName>
</protein>
<comment type="caution">
    <text evidence="4">The sequence shown here is derived from an EMBL/GenBank/DDBJ whole genome shotgun (WGS) entry which is preliminary data.</text>
</comment>
<dbReference type="AlphaFoldDB" id="A0AAD3S0U2"/>
<dbReference type="CDD" id="cd10910">
    <property type="entry name" value="PIN_limkain_b1_N_like"/>
    <property type="match status" value="1"/>
</dbReference>
<dbReference type="Pfam" id="PF01936">
    <property type="entry name" value="NYN"/>
    <property type="match status" value="1"/>
</dbReference>
<keyword evidence="5" id="KW-1185">Reference proteome</keyword>
<dbReference type="GO" id="GO:0005777">
    <property type="term" value="C:peroxisome"/>
    <property type="evidence" value="ECO:0007669"/>
    <property type="project" value="InterPro"/>
</dbReference>
<dbReference type="Gene3D" id="3.40.50.1010">
    <property type="entry name" value="5'-nuclease"/>
    <property type="match status" value="1"/>
</dbReference>
<feature type="domain" description="NYN" evidence="1">
    <location>
        <begin position="22"/>
        <end position="158"/>
    </location>
</feature>
<gene>
    <name evidence="4" type="ORF">Nepgr_004083</name>
</gene>
<dbReference type="GO" id="GO:0010468">
    <property type="term" value="P:regulation of gene expression"/>
    <property type="evidence" value="ECO:0007669"/>
    <property type="project" value="InterPro"/>
</dbReference>
<dbReference type="EMBL" id="BSYO01000003">
    <property type="protein sequence ID" value="GMH02244.1"/>
    <property type="molecule type" value="Genomic_DNA"/>
</dbReference>
<dbReference type="InterPro" id="IPR025677">
    <property type="entry name" value="OST-HTH-assoc_dom"/>
</dbReference>
<dbReference type="Pfam" id="PF14418">
    <property type="entry name" value="OHA"/>
    <property type="match status" value="1"/>
</dbReference>
<name>A0AAD3S0U2_NEPGR</name>
<feature type="domain" description="DUF7625" evidence="3">
    <location>
        <begin position="454"/>
        <end position="546"/>
    </location>
</feature>
<sequence>MAGDVAAGPAEGEAEPQYVEAKTSVWWDIENCQVPKGCDHHAIAQNIRTALVKKNYCGPVSITAYADTSRIPPSVQKALSSTGISLNHVPAGVKDASDKKILADMLFWAIDNPAPANYFLISGDRDFSYVLHQLRMRRYNILLAQPSKASHPLVAAAKSVWLWTSLVAGGSPVTKIEPTLVNWNNHFDMEISKNHLLDTTYTYRPVVDKYEAPSLAVGNQDFGSAGKVCDKGKYFRKNLHQLSMTKAPSLPAVVQSDYSLQSDALAKILKRAPHEFFGSNELTASSCFPASNIFPVNLAQSANNANNLVGNLDSQYPYPSKQTSSPPLEYPVSGNQLPPNANKHFYRPMPIGPNGLMLSSAPLTAALDLSNLSLSECPNYVQTSLRQVGEELKQNLSECSNPANRSSIQKCPKIGMNHPSFHNAWDGHLSEFSIRLSSLEAAEMAPVKSIQAASGCPPPSEYEQGLIQVIMLALDSLKNEKIIPTEANITDCIHYGDPRHRNTDVKRALDCAIQHHIVVMHALGELRFYVNKNQKLWTCVNSLGGNVKQYPKSFWDGIRKFLTSCGGRSVMMASACRFEAALILKNSCLQDLALGDVLQVLNMLTTLKRWIKHNQSGWQPITVTLAEGTMGLSGDTGP</sequence>
<dbReference type="Proteomes" id="UP001279734">
    <property type="component" value="Unassembled WGS sequence"/>
</dbReference>